<dbReference type="EMBL" id="BSNJ01000005">
    <property type="protein sequence ID" value="GLQ21540.1"/>
    <property type="molecule type" value="Genomic_DNA"/>
</dbReference>
<dbReference type="RefSeq" id="WP_284373196.1">
    <property type="nucleotide sequence ID" value="NZ_BSNJ01000005.1"/>
</dbReference>
<evidence type="ECO:0000259" key="1">
    <source>
        <dbReference type="Pfam" id="PF07746"/>
    </source>
</evidence>
<reference evidence="2" key="1">
    <citation type="journal article" date="2014" name="Int. J. Syst. Evol. Microbiol.">
        <title>Complete genome of a new Firmicutes species belonging to the dominant human colonic microbiota ('Ruminococcus bicirculans') reveals two chromosomes and a selective capacity to utilize plant glucans.</title>
        <authorList>
            <consortium name="NISC Comparative Sequencing Program"/>
            <person name="Wegmann U."/>
            <person name="Louis P."/>
            <person name="Goesmann A."/>
            <person name="Henrissat B."/>
            <person name="Duncan S.H."/>
            <person name="Flint H.J."/>
        </authorList>
    </citation>
    <scope>NUCLEOTIDE SEQUENCE</scope>
    <source>
        <strain evidence="2">NBRC 108216</strain>
    </source>
</reference>
<sequence length="106" mass="11718">MSLYGVQKILYRINRDRELQDQFKADADAAMAGFPLTDEERGWLRDGEIGELYIHGVNGQILMHFAAFLGLEWNEYIDAMKDGLAQHGQVKGGLYKVVDGGSGGAV</sequence>
<name>A0ABQ5V1W2_9PROT</name>
<evidence type="ECO:0000313" key="3">
    <source>
        <dbReference type="Proteomes" id="UP001161390"/>
    </source>
</evidence>
<dbReference type="Proteomes" id="UP001161390">
    <property type="component" value="Unassembled WGS sequence"/>
</dbReference>
<feature type="domain" description="Extradiol ring-cleavage dioxygenase LigAB LigA subunit" evidence="1">
    <location>
        <begin position="8"/>
        <end position="81"/>
    </location>
</feature>
<protein>
    <recommendedName>
        <fullName evidence="1">Extradiol ring-cleavage dioxygenase LigAB LigA subunit domain-containing protein</fullName>
    </recommendedName>
</protein>
<proteinExistence type="predicted"/>
<keyword evidence="3" id="KW-1185">Reference proteome</keyword>
<dbReference type="Gene3D" id="1.10.700.10">
    <property type="entry name" value="Dioxygenase LigAB, LigA subunit"/>
    <property type="match status" value="1"/>
</dbReference>
<comment type="caution">
    <text evidence="2">The sequence shown here is derived from an EMBL/GenBank/DDBJ whole genome shotgun (WGS) entry which is preliminary data.</text>
</comment>
<reference evidence="2" key="2">
    <citation type="submission" date="2023-01" db="EMBL/GenBank/DDBJ databases">
        <title>Draft genome sequence of Algimonas porphyrae strain NBRC 108216.</title>
        <authorList>
            <person name="Sun Q."/>
            <person name="Mori K."/>
        </authorList>
    </citation>
    <scope>NUCLEOTIDE SEQUENCE</scope>
    <source>
        <strain evidence="2">NBRC 108216</strain>
    </source>
</reference>
<dbReference type="InterPro" id="IPR011986">
    <property type="entry name" value="Xdiol_dOase_LigA"/>
</dbReference>
<evidence type="ECO:0000313" key="2">
    <source>
        <dbReference type="EMBL" id="GLQ21540.1"/>
    </source>
</evidence>
<gene>
    <name evidence="2" type="ORF">GCM10007854_24950</name>
</gene>
<dbReference type="Pfam" id="PF07746">
    <property type="entry name" value="LigA"/>
    <property type="match status" value="1"/>
</dbReference>
<dbReference type="InterPro" id="IPR036622">
    <property type="entry name" value="LigA_sf"/>
</dbReference>
<organism evidence="2 3">
    <name type="scientific">Algimonas porphyrae</name>
    <dbReference type="NCBI Taxonomy" id="1128113"/>
    <lineage>
        <taxon>Bacteria</taxon>
        <taxon>Pseudomonadati</taxon>
        <taxon>Pseudomonadota</taxon>
        <taxon>Alphaproteobacteria</taxon>
        <taxon>Maricaulales</taxon>
        <taxon>Robiginitomaculaceae</taxon>
        <taxon>Algimonas</taxon>
    </lineage>
</organism>
<dbReference type="SUPFAM" id="SSF48076">
    <property type="entry name" value="LigA subunit of an aromatic-ring-opening dioxygenase LigAB"/>
    <property type="match status" value="1"/>
</dbReference>
<accession>A0ABQ5V1W2</accession>